<comment type="caution">
    <text evidence="6">The sequence shown here is derived from an EMBL/GenBank/DDBJ whole genome shotgun (WGS) entry which is preliminary data.</text>
</comment>
<dbReference type="Pfam" id="PF00496">
    <property type="entry name" value="SBP_bac_5"/>
    <property type="match status" value="1"/>
</dbReference>
<dbReference type="SUPFAM" id="SSF53850">
    <property type="entry name" value="Periplasmic binding protein-like II"/>
    <property type="match status" value="1"/>
</dbReference>
<comment type="similarity">
    <text evidence="1">Belongs to the bacterial solute-binding protein 5 family.</text>
</comment>
<dbReference type="InterPro" id="IPR030678">
    <property type="entry name" value="Peptide/Ni-bd"/>
</dbReference>
<feature type="signal peptide" evidence="4">
    <location>
        <begin position="1"/>
        <end position="22"/>
    </location>
</feature>
<dbReference type="Gene3D" id="3.10.105.10">
    <property type="entry name" value="Dipeptide-binding Protein, Domain 3"/>
    <property type="match status" value="1"/>
</dbReference>
<organism evidence="6 7">
    <name type="scientific">Peptoniphilus duerdenii ATCC BAA-1640</name>
    <dbReference type="NCBI Taxonomy" id="862517"/>
    <lineage>
        <taxon>Bacteria</taxon>
        <taxon>Bacillati</taxon>
        <taxon>Bacillota</taxon>
        <taxon>Tissierellia</taxon>
        <taxon>Tissierellales</taxon>
        <taxon>Peptoniphilaceae</taxon>
        <taxon>Peptoniphilus</taxon>
    </lineage>
</organism>
<protein>
    <submittedName>
        <fullName evidence="6">ABC transporter, substrate-binding protein, family 5</fullName>
    </submittedName>
</protein>
<evidence type="ECO:0000256" key="3">
    <source>
        <dbReference type="ARBA" id="ARBA00022729"/>
    </source>
</evidence>
<feature type="chain" id="PRO_5039536389" evidence="4">
    <location>
        <begin position="23"/>
        <end position="612"/>
    </location>
</feature>
<feature type="domain" description="Solute-binding protein family 5" evidence="5">
    <location>
        <begin position="122"/>
        <end position="515"/>
    </location>
</feature>
<dbReference type="HOGENOM" id="CLU_017028_8_0_9"/>
<dbReference type="PIRSF" id="PIRSF002741">
    <property type="entry name" value="MppA"/>
    <property type="match status" value="1"/>
</dbReference>
<dbReference type="GO" id="GO:0015833">
    <property type="term" value="P:peptide transport"/>
    <property type="evidence" value="ECO:0007669"/>
    <property type="project" value="TreeGrafter"/>
</dbReference>
<dbReference type="InterPro" id="IPR000914">
    <property type="entry name" value="SBP_5_dom"/>
</dbReference>
<reference evidence="6 7" key="1">
    <citation type="submission" date="2010-07" db="EMBL/GenBank/DDBJ databases">
        <authorList>
            <person name="Muzny D."/>
            <person name="Qin X."/>
            <person name="Deng J."/>
            <person name="Jiang H."/>
            <person name="Liu Y."/>
            <person name="Qu J."/>
            <person name="Song X.-Z."/>
            <person name="Zhang L."/>
            <person name="Thornton R."/>
            <person name="Coyle M."/>
            <person name="Francisco L."/>
            <person name="Jackson L."/>
            <person name="Javaid M."/>
            <person name="Korchina V."/>
            <person name="Kovar C."/>
            <person name="Mata R."/>
            <person name="Mathew T."/>
            <person name="Ngo R."/>
            <person name="Nguyen L."/>
            <person name="Nguyen N."/>
            <person name="Okwuonu G."/>
            <person name="Ongeri F."/>
            <person name="Pham C."/>
            <person name="Simmons D."/>
            <person name="Wilczek-Boney K."/>
            <person name="Hale W."/>
            <person name="Jakkamsetti A."/>
            <person name="Pham P."/>
            <person name="Ruth R."/>
            <person name="San Lucas F."/>
            <person name="Warren J."/>
            <person name="Zhang J."/>
            <person name="Zhao Z."/>
            <person name="Zhou C."/>
            <person name="Zhu D."/>
            <person name="Lee S."/>
            <person name="Bess C."/>
            <person name="Blankenburg K."/>
            <person name="Forbes L."/>
            <person name="Fu Q."/>
            <person name="Gubbala S."/>
            <person name="Hirani K."/>
            <person name="Jayaseelan J.C."/>
            <person name="Lara F."/>
            <person name="Munidasa M."/>
            <person name="Palculict T."/>
            <person name="Patil S."/>
            <person name="Pu L.-L."/>
            <person name="Saada N."/>
            <person name="Tang L."/>
            <person name="Weissenberger G."/>
            <person name="Zhu Y."/>
            <person name="Hemphill L."/>
            <person name="Shang Y."/>
            <person name="Youmans B."/>
            <person name="Ayvaz T."/>
            <person name="Ross M."/>
            <person name="Santibanez J."/>
            <person name="Aqrawi P."/>
            <person name="Gross S."/>
            <person name="Joshi V."/>
            <person name="Fowler G."/>
            <person name="Nazareth L."/>
            <person name="Reid J."/>
            <person name="Worley K."/>
            <person name="Petrosino J."/>
            <person name="Highlander S."/>
            <person name="Gibbs R."/>
        </authorList>
    </citation>
    <scope>NUCLEOTIDE SEQUENCE [LARGE SCALE GENOMIC DNA]</scope>
    <source>
        <strain evidence="6 7">ATCC BAA-1640</strain>
    </source>
</reference>
<keyword evidence="7" id="KW-1185">Reference proteome</keyword>
<dbReference type="InterPro" id="IPR039424">
    <property type="entry name" value="SBP_5"/>
</dbReference>
<dbReference type="CDD" id="cd08510">
    <property type="entry name" value="PBP2_Lactococcal_OppA_like"/>
    <property type="match status" value="1"/>
</dbReference>
<dbReference type="Proteomes" id="UP000003280">
    <property type="component" value="Unassembled WGS sequence"/>
</dbReference>
<dbReference type="GO" id="GO:0042597">
    <property type="term" value="C:periplasmic space"/>
    <property type="evidence" value="ECO:0007669"/>
    <property type="project" value="UniProtKB-ARBA"/>
</dbReference>
<dbReference type="PROSITE" id="PS51257">
    <property type="entry name" value="PROKAR_LIPOPROTEIN"/>
    <property type="match status" value="1"/>
</dbReference>
<name>E0NLF4_9FIRM</name>
<accession>E0NLF4</accession>
<evidence type="ECO:0000256" key="2">
    <source>
        <dbReference type="ARBA" id="ARBA00022448"/>
    </source>
</evidence>
<dbReference type="GO" id="GO:1904680">
    <property type="term" value="F:peptide transmembrane transporter activity"/>
    <property type="evidence" value="ECO:0007669"/>
    <property type="project" value="TreeGrafter"/>
</dbReference>
<keyword evidence="2" id="KW-0813">Transport</keyword>
<dbReference type="RefSeq" id="WP_008901807.1">
    <property type="nucleotide sequence ID" value="NZ_GL397071.1"/>
</dbReference>
<evidence type="ECO:0000259" key="5">
    <source>
        <dbReference type="Pfam" id="PF00496"/>
    </source>
</evidence>
<dbReference type="STRING" id="862517.HMPREF9225_0993"/>
<dbReference type="eggNOG" id="COG0747">
    <property type="taxonomic scope" value="Bacteria"/>
</dbReference>
<evidence type="ECO:0000256" key="1">
    <source>
        <dbReference type="ARBA" id="ARBA00005695"/>
    </source>
</evidence>
<evidence type="ECO:0000313" key="6">
    <source>
        <dbReference type="EMBL" id="EFM25344.1"/>
    </source>
</evidence>
<gene>
    <name evidence="6" type="ORF">HMPREF9225_0993</name>
</gene>
<dbReference type="GO" id="GO:0043190">
    <property type="term" value="C:ATP-binding cassette (ABC) transporter complex"/>
    <property type="evidence" value="ECO:0007669"/>
    <property type="project" value="InterPro"/>
</dbReference>
<dbReference type="Gene3D" id="3.40.190.10">
    <property type="entry name" value="Periplasmic binding protein-like II"/>
    <property type="match status" value="1"/>
</dbReference>
<evidence type="ECO:0000256" key="4">
    <source>
        <dbReference type="SAM" id="SignalP"/>
    </source>
</evidence>
<dbReference type="OrthoDB" id="9772924at2"/>
<dbReference type="AlphaFoldDB" id="E0NLF4"/>
<keyword evidence="3 4" id="KW-0732">Signal</keyword>
<proteinExistence type="inferred from homology"/>
<sequence length="612" mass="67981">MKNILKKVSLLLAFAIILTACGNGGANKANGNKANAGDAQQEGSKPNMEAVIDNDGDVIDAADDTLRVALISDSTFKGVLNGVLAQDDLDFNILGYTMNGASAGGPNFEMNQNPKDEVPVRWTFDAKAKTATAEINPKFKWNNGDTVTTDDIIKMYEIVCNQDYILDSKSVRFDEDTQNVVGAIEYNEGKADHISGLEKVDDSKLIVHFKEFYPSILWGGGLQFEYVNAKQYEGIAMKDVAGCDALRKNPLSYGPYYVTNIVPGESVTFKANEHYIWGAPKIKNLEIRVLPSAQAVASMKAGEFDIYLGPGNDIYGDVKDLSNVKTVGVPRLSWNYLGFKLGKWDEAQKKVVFDPNCKMADPALRKAMGHAIDNDSIGQKFFNGLSYFANSPIPPAFGQIYDPSVKGCYFDMDLAKKLLDDAGYKDTDGDGFRETPDGKPLVINFAHMAGGETAEPLSQYYMQQWKEIGLNVKLYGDRLMDFNVFYDKIDEDDPEIDAFMAGWNTGSNPDPSGFFGEGAKFNLPRYTSPAMQDVLKKIASNEALDEEFRTNAYKEFQKIAMEEVPYIPTRFSTDWIVINNRVKHFDYRPYVEGEHFGLYSIEVTSKDRAVAQ</sequence>
<dbReference type="EMBL" id="AEEH01000039">
    <property type="protein sequence ID" value="EFM25344.1"/>
    <property type="molecule type" value="Genomic_DNA"/>
</dbReference>
<dbReference type="PANTHER" id="PTHR30290:SF9">
    <property type="entry name" value="OLIGOPEPTIDE-BINDING PROTEIN APPA"/>
    <property type="match status" value="1"/>
</dbReference>
<evidence type="ECO:0000313" key="7">
    <source>
        <dbReference type="Proteomes" id="UP000003280"/>
    </source>
</evidence>
<dbReference type="PANTHER" id="PTHR30290">
    <property type="entry name" value="PERIPLASMIC BINDING COMPONENT OF ABC TRANSPORTER"/>
    <property type="match status" value="1"/>
</dbReference>